<keyword evidence="3" id="KW-0677">Repeat</keyword>
<dbReference type="InterPro" id="IPR040315">
    <property type="entry name" value="WDR46/Utp7"/>
</dbReference>
<protein>
    <recommendedName>
        <fullName evidence="6">BING4 C-terminal domain-containing protein</fullName>
    </recommendedName>
</protein>
<evidence type="ECO:0000256" key="4">
    <source>
        <dbReference type="ARBA" id="ARBA00023242"/>
    </source>
</evidence>
<dbReference type="PANTHER" id="PTHR14085">
    <property type="entry name" value="WD-REPEAT PROTEIN BING4"/>
    <property type="match status" value="1"/>
</dbReference>
<dbReference type="EMBL" id="HBHU01000110">
    <property type="protein sequence ID" value="CAE0006656.1"/>
    <property type="molecule type" value="Transcribed_RNA"/>
</dbReference>
<evidence type="ECO:0000256" key="5">
    <source>
        <dbReference type="SAM" id="MobiDB-lite"/>
    </source>
</evidence>
<gene>
    <name evidence="7" type="ORF">CLAU1311_LOCUS61</name>
</gene>
<accession>A0A7S3DYL9</accession>
<sequence>MLAVSWGSRVQVWKDALADKAKAPYMNHSQRGGQSAAAIQNVRFCPYEDVLGIGHSGGFSSILIPGAGEPNYDSYVANPFQTRKQRREQEVHSLLEKLQPDTIVLGPESLGNIKLDPKEVIAQKKQQQRDAEASRLSKQREKNEAKTKMKGKNKPSKRHRKRQLNIIRDNKKDLQDLLGSKKPKNAAEDKKAQGVPSALKRFF</sequence>
<dbReference type="GO" id="GO:0032040">
    <property type="term" value="C:small-subunit processome"/>
    <property type="evidence" value="ECO:0007669"/>
    <property type="project" value="TreeGrafter"/>
</dbReference>
<evidence type="ECO:0000313" key="7">
    <source>
        <dbReference type="EMBL" id="CAE0006656.1"/>
    </source>
</evidence>
<proteinExistence type="predicted"/>
<dbReference type="PANTHER" id="PTHR14085:SF3">
    <property type="entry name" value="WD REPEAT-CONTAINING PROTEIN 46"/>
    <property type="match status" value="1"/>
</dbReference>
<feature type="compositionally biased region" description="Basic residues" evidence="5">
    <location>
        <begin position="148"/>
        <end position="163"/>
    </location>
</feature>
<keyword evidence="4" id="KW-0539">Nucleus</keyword>
<dbReference type="SMART" id="SM01033">
    <property type="entry name" value="BING4CT"/>
    <property type="match status" value="1"/>
</dbReference>
<feature type="compositionally biased region" description="Basic and acidic residues" evidence="5">
    <location>
        <begin position="122"/>
        <end position="147"/>
    </location>
</feature>
<keyword evidence="2" id="KW-0853">WD repeat</keyword>
<organism evidence="7">
    <name type="scientific">Chloropicon laureae</name>
    <dbReference type="NCBI Taxonomy" id="464258"/>
    <lineage>
        <taxon>Eukaryota</taxon>
        <taxon>Viridiplantae</taxon>
        <taxon>Chlorophyta</taxon>
        <taxon>Chloropicophyceae</taxon>
        <taxon>Chloropicales</taxon>
        <taxon>Chloropicaceae</taxon>
        <taxon>Chloropicon</taxon>
    </lineage>
</organism>
<dbReference type="GO" id="GO:0000462">
    <property type="term" value="P:maturation of SSU-rRNA from tricistronic rRNA transcript (SSU-rRNA, 5.8S rRNA, LSU-rRNA)"/>
    <property type="evidence" value="ECO:0007669"/>
    <property type="project" value="TreeGrafter"/>
</dbReference>
<evidence type="ECO:0000256" key="2">
    <source>
        <dbReference type="ARBA" id="ARBA00022574"/>
    </source>
</evidence>
<dbReference type="GO" id="GO:0030686">
    <property type="term" value="C:90S preribosome"/>
    <property type="evidence" value="ECO:0007669"/>
    <property type="project" value="TreeGrafter"/>
</dbReference>
<dbReference type="AlphaFoldDB" id="A0A7S3DYL9"/>
<name>A0A7S3DYL9_9CHLO</name>
<evidence type="ECO:0000259" key="6">
    <source>
        <dbReference type="SMART" id="SM01033"/>
    </source>
</evidence>
<reference evidence="7" key="1">
    <citation type="submission" date="2021-01" db="EMBL/GenBank/DDBJ databases">
        <authorList>
            <person name="Corre E."/>
            <person name="Pelletier E."/>
            <person name="Niang G."/>
            <person name="Scheremetjew M."/>
            <person name="Finn R."/>
            <person name="Kale V."/>
            <person name="Holt S."/>
            <person name="Cochrane G."/>
            <person name="Meng A."/>
            <person name="Brown T."/>
            <person name="Cohen L."/>
        </authorList>
    </citation>
    <scope>NUCLEOTIDE SEQUENCE</scope>
    <source>
        <strain evidence="7">RCC856</strain>
    </source>
</reference>
<feature type="domain" description="BING4 C-terminal" evidence="6">
    <location>
        <begin position="24"/>
        <end position="107"/>
    </location>
</feature>
<dbReference type="InterPro" id="IPR012952">
    <property type="entry name" value="BING4_C_dom"/>
</dbReference>
<evidence type="ECO:0000256" key="3">
    <source>
        <dbReference type="ARBA" id="ARBA00022737"/>
    </source>
</evidence>
<comment type="subcellular location">
    <subcellularLocation>
        <location evidence="1">Nucleus</location>
        <location evidence="1">Nucleolus</location>
    </subcellularLocation>
</comment>
<feature type="region of interest" description="Disordered" evidence="5">
    <location>
        <begin position="122"/>
        <end position="203"/>
    </location>
</feature>
<dbReference type="Pfam" id="PF08149">
    <property type="entry name" value="BING4CT"/>
    <property type="match status" value="1"/>
</dbReference>
<evidence type="ECO:0000256" key="1">
    <source>
        <dbReference type="ARBA" id="ARBA00004604"/>
    </source>
</evidence>